<feature type="signal peptide" evidence="1">
    <location>
        <begin position="1"/>
        <end position="22"/>
    </location>
</feature>
<dbReference type="EMBL" id="JBHSMP010000017">
    <property type="protein sequence ID" value="MFC5430137.1"/>
    <property type="molecule type" value="Genomic_DNA"/>
</dbReference>
<proteinExistence type="predicted"/>
<comment type="caution">
    <text evidence="2">The sequence shown here is derived from an EMBL/GenBank/DDBJ whole genome shotgun (WGS) entry which is preliminary data.</text>
</comment>
<evidence type="ECO:0000313" key="3">
    <source>
        <dbReference type="Proteomes" id="UP001596103"/>
    </source>
</evidence>
<dbReference type="PANTHER" id="PTHR41247:SF1">
    <property type="entry name" value="HTH-TYPE TRANSCRIPTIONAL REPRESSOR YCNK"/>
    <property type="match status" value="1"/>
</dbReference>
<accession>A0ABW0JAL4</accession>
<organism evidence="2 3">
    <name type="scientific">Paraburkholderia denitrificans</name>
    <dbReference type="NCBI Taxonomy" id="694025"/>
    <lineage>
        <taxon>Bacteria</taxon>
        <taxon>Pseudomonadati</taxon>
        <taxon>Pseudomonadota</taxon>
        <taxon>Betaproteobacteria</taxon>
        <taxon>Burkholderiales</taxon>
        <taxon>Burkholderiaceae</taxon>
        <taxon>Paraburkholderia</taxon>
    </lineage>
</organism>
<dbReference type="Pfam" id="PF05573">
    <property type="entry name" value="NosL"/>
    <property type="match status" value="1"/>
</dbReference>
<evidence type="ECO:0000313" key="2">
    <source>
        <dbReference type="EMBL" id="MFC5430137.1"/>
    </source>
</evidence>
<dbReference type="PROSITE" id="PS51257">
    <property type="entry name" value="PROKAR_LIPOPROTEIN"/>
    <property type="match status" value="1"/>
</dbReference>
<feature type="chain" id="PRO_5046203057" evidence="1">
    <location>
        <begin position="23"/>
        <end position="174"/>
    </location>
</feature>
<name>A0ABW0JAL4_9BURK</name>
<dbReference type="Gene3D" id="3.30.70.2050">
    <property type="match status" value="1"/>
</dbReference>
<sequence length="174" mass="18878">MNRTLTTLLRTTVAAFALVLVAACQNSSGVPPAPHEVTDSTISVLDGMSLKDYPGPKAQIIYADGHTDFFCDTLGLFSVYLRPETDRKVGAMYVQDMAVADWQHPAGHWIDAKQAFYVVGSKKLGAMGQTFASFAKEGDAAQFVKEQGGKLYHFEQITIDMASFDGGVSKDESM</sequence>
<keyword evidence="3" id="KW-1185">Reference proteome</keyword>
<keyword evidence="1" id="KW-0732">Signal</keyword>
<evidence type="ECO:0000256" key="1">
    <source>
        <dbReference type="SAM" id="SignalP"/>
    </source>
</evidence>
<dbReference type="InterPro" id="IPR008719">
    <property type="entry name" value="N2O_reductase_NosL"/>
</dbReference>
<dbReference type="Gene3D" id="3.30.70.2060">
    <property type="match status" value="1"/>
</dbReference>
<dbReference type="Proteomes" id="UP001596103">
    <property type="component" value="Unassembled WGS sequence"/>
</dbReference>
<dbReference type="PANTHER" id="PTHR41247">
    <property type="entry name" value="HTH-TYPE TRANSCRIPTIONAL REPRESSOR YCNK"/>
    <property type="match status" value="1"/>
</dbReference>
<gene>
    <name evidence="2" type="ORF">ACFPTO_15190</name>
</gene>
<protein>
    <submittedName>
        <fullName evidence="2">Nitrous oxide reductase accessory protein NosL</fullName>
    </submittedName>
</protein>
<dbReference type="SUPFAM" id="SSF160387">
    <property type="entry name" value="NosL/MerB-like"/>
    <property type="match status" value="1"/>
</dbReference>
<reference evidence="3" key="1">
    <citation type="journal article" date="2019" name="Int. J. Syst. Evol. Microbiol.">
        <title>The Global Catalogue of Microorganisms (GCM) 10K type strain sequencing project: providing services to taxonomists for standard genome sequencing and annotation.</title>
        <authorList>
            <consortium name="The Broad Institute Genomics Platform"/>
            <consortium name="The Broad Institute Genome Sequencing Center for Infectious Disease"/>
            <person name="Wu L."/>
            <person name="Ma J."/>
        </authorList>
    </citation>
    <scope>NUCLEOTIDE SEQUENCE [LARGE SCALE GENOMIC DNA]</scope>
    <source>
        <strain evidence="3">CCUG 56042</strain>
    </source>
</reference>
<dbReference type="RefSeq" id="WP_377712339.1">
    <property type="nucleotide sequence ID" value="NZ_JBHSMP010000017.1"/>
</dbReference>